<dbReference type="GO" id="GO:0008422">
    <property type="term" value="F:beta-glucosidase activity"/>
    <property type="evidence" value="ECO:0007669"/>
    <property type="project" value="UniProtKB-ARBA"/>
</dbReference>
<dbReference type="EMBL" id="WHWC01000009">
    <property type="protein sequence ID" value="KAG8376374.1"/>
    <property type="molecule type" value="Genomic_DNA"/>
</dbReference>
<dbReference type="Proteomes" id="UP000826271">
    <property type="component" value="Unassembled WGS sequence"/>
</dbReference>
<keyword evidence="6" id="KW-0472">Membrane</keyword>
<evidence type="ECO:0000256" key="4">
    <source>
        <dbReference type="ARBA" id="ARBA00023295"/>
    </source>
</evidence>
<evidence type="ECO:0000256" key="1">
    <source>
        <dbReference type="ARBA" id="ARBA00010838"/>
    </source>
</evidence>
<organism evidence="7 8">
    <name type="scientific">Buddleja alternifolia</name>
    <dbReference type="NCBI Taxonomy" id="168488"/>
    <lineage>
        <taxon>Eukaryota</taxon>
        <taxon>Viridiplantae</taxon>
        <taxon>Streptophyta</taxon>
        <taxon>Embryophyta</taxon>
        <taxon>Tracheophyta</taxon>
        <taxon>Spermatophyta</taxon>
        <taxon>Magnoliopsida</taxon>
        <taxon>eudicotyledons</taxon>
        <taxon>Gunneridae</taxon>
        <taxon>Pentapetalae</taxon>
        <taxon>asterids</taxon>
        <taxon>lamiids</taxon>
        <taxon>Lamiales</taxon>
        <taxon>Scrophulariaceae</taxon>
        <taxon>Buddlejeae</taxon>
        <taxon>Buddleja</taxon>
    </lineage>
</organism>
<comment type="similarity">
    <text evidence="1 5">Belongs to the glycosyl hydrolase 1 family.</text>
</comment>
<dbReference type="InterPro" id="IPR001360">
    <property type="entry name" value="Glyco_hydro_1"/>
</dbReference>
<dbReference type="InterPro" id="IPR017853">
    <property type="entry name" value="GH"/>
</dbReference>
<keyword evidence="2" id="KW-0017">Alkaloid metabolism</keyword>
<dbReference type="PANTHER" id="PTHR10353:SF137">
    <property type="entry name" value="MYROSINASE 3-RELATED"/>
    <property type="match status" value="1"/>
</dbReference>
<keyword evidence="4" id="KW-0326">Glycosidase</keyword>
<dbReference type="AlphaFoldDB" id="A0AAV6X1Y4"/>
<name>A0AAV6X1Y4_9LAMI</name>
<dbReference type="Pfam" id="PF00232">
    <property type="entry name" value="Glyco_hydro_1"/>
    <property type="match status" value="1"/>
</dbReference>
<comment type="caution">
    <text evidence="7">The sequence shown here is derived from an EMBL/GenBank/DDBJ whole genome shotgun (WGS) entry which is preliminary data.</text>
</comment>
<reference evidence="7" key="1">
    <citation type="submission" date="2019-10" db="EMBL/GenBank/DDBJ databases">
        <authorList>
            <person name="Zhang R."/>
            <person name="Pan Y."/>
            <person name="Wang J."/>
            <person name="Ma R."/>
            <person name="Yu S."/>
        </authorList>
    </citation>
    <scope>NUCLEOTIDE SEQUENCE</scope>
    <source>
        <strain evidence="7">LA-IB0</strain>
        <tissue evidence="7">Leaf</tissue>
    </source>
</reference>
<dbReference type="GO" id="GO:0005975">
    <property type="term" value="P:carbohydrate metabolic process"/>
    <property type="evidence" value="ECO:0007669"/>
    <property type="project" value="InterPro"/>
</dbReference>
<keyword evidence="6" id="KW-1133">Transmembrane helix</keyword>
<sequence>MANNKNGAATGGQVARYVGNQLTGRRDFPDGFVEGAYAQDGRGLCNWDSFVANMPGLSLSLSHIIYMVFYIYIYIYIYIYRHIELLLKLMIPAKITDGTNGSFSIDHYNRFKDDVKMMKKLGIDAYRFSIGWSRILPGGKLSGGVNRDGVKFYNDLIDLLLSEGIEPYVTLFHFDVPLSLEQDYGGFLSEQIIPDFVDYASVCFFEFGDRVKYWFTINESWTFAHHGYVSGGFPPGHGSTTTSVSQLSSSSLTRHRCPVGVDLTCHAGDPTTEPYIVGHNLILAHAAAVDVYRRLYQAVQGGKISIVNMSSWFEPHDPANPEDVAAAARAVDFMWGWFVAPIVTGDYPPTMREYVGDRLPTFSGEQKRLVQGSYDFIGMNYYTTYYATNDPDTTEPPGYAADQQVKFLYDRDGVPIGPQAGSSWLYIVPYGIRNLLTHTKTVYNDPIIYITENGVDEKNERKTLQDALKDDYRIQAHLDHFAQMKLAIDVDGVKLKGYFLWSLFDNYEWAEGYTVRFGMVYVDYVNGFTRYPKNSAIWYMNFLNKNLPVPKREVEEVEEVSSVKRKRSAKA</sequence>
<dbReference type="Gene3D" id="3.20.20.80">
    <property type="entry name" value="Glycosidases"/>
    <property type="match status" value="1"/>
</dbReference>
<protein>
    <recommendedName>
        <fullName evidence="9">Beta-glucosidase</fullName>
    </recommendedName>
</protein>
<dbReference type="PRINTS" id="PR00131">
    <property type="entry name" value="GLHYDRLASE1"/>
</dbReference>
<keyword evidence="8" id="KW-1185">Reference proteome</keyword>
<evidence type="ECO:0000256" key="5">
    <source>
        <dbReference type="RuleBase" id="RU003690"/>
    </source>
</evidence>
<keyword evidence="3" id="KW-0378">Hydrolase</keyword>
<evidence type="ECO:0000313" key="8">
    <source>
        <dbReference type="Proteomes" id="UP000826271"/>
    </source>
</evidence>
<accession>A0AAV6X1Y4</accession>
<evidence type="ECO:0000256" key="2">
    <source>
        <dbReference type="ARBA" id="ARBA00022589"/>
    </source>
</evidence>
<evidence type="ECO:0008006" key="9">
    <source>
        <dbReference type="Google" id="ProtNLM"/>
    </source>
</evidence>
<keyword evidence="6" id="KW-0812">Transmembrane</keyword>
<dbReference type="GO" id="GO:0009821">
    <property type="term" value="P:alkaloid biosynthetic process"/>
    <property type="evidence" value="ECO:0007669"/>
    <property type="project" value="UniProtKB-ARBA"/>
</dbReference>
<dbReference type="PANTHER" id="PTHR10353">
    <property type="entry name" value="GLYCOSYL HYDROLASE"/>
    <property type="match status" value="1"/>
</dbReference>
<feature type="transmembrane region" description="Helical" evidence="6">
    <location>
        <begin position="63"/>
        <end position="80"/>
    </location>
</feature>
<gene>
    <name evidence="7" type="ORF">BUALT_Bualt09G0056800</name>
</gene>
<dbReference type="SUPFAM" id="SSF51445">
    <property type="entry name" value="(Trans)glycosidases"/>
    <property type="match status" value="1"/>
</dbReference>
<evidence type="ECO:0000256" key="3">
    <source>
        <dbReference type="ARBA" id="ARBA00022801"/>
    </source>
</evidence>
<evidence type="ECO:0000313" key="7">
    <source>
        <dbReference type="EMBL" id="KAG8376374.1"/>
    </source>
</evidence>
<dbReference type="FunFam" id="3.20.20.80:FF:000022">
    <property type="entry name" value="Beta-glucosidase 11"/>
    <property type="match status" value="1"/>
</dbReference>
<evidence type="ECO:0000256" key="6">
    <source>
        <dbReference type="SAM" id="Phobius"/>
    </source>
</evidence>
<proteinExistence type="inferred from homology"/>